<gene>
    <name evidence="6" type="ORF">SI8410_10014670</name>
</gene>
<feature type="region of interest" description="Disordered" evidence="1">
    <location>
        <begin position="1372"/>
        <end position="1397"/>
    </location>
</feature>
<sequence>MGRHRRGLDTLRSDRHIGGQIDAHEKKNIQRKRKLQIFFILENLSKALGICLRLLENNRSSDSVHNTAAATFRQAVALIFDNVVCAESLPAGKVGFQNQVSRTSSVTDDVSRSINQSTSLEDDYSPGLSGPLRENLSKSGKLGVRLLEDLTALAAGGSAVWLRVHSLQRTFSLDIVDFILSNYVAVFRTLAMYEQVLRYQICSLLMTSLRTNVELEGEAGEPAFRRLVMRTVAHVIRLYSSSLVTECEVFLNMLVKATSLDLPLWHRILVLEVLRLNQFPVEKRNSSLPKVHDSSDESLAAVAGMFNSKAKGIEWSLENDASNAAVLVASEAHAITLAIEGLLGVVFTIATLTDEAVDVGELDSPKCDTNPPPKHTGKTAVICLSMVDSMWLTILDALSLVLTRSQGEAIILEILKGYQAFTQACGVLRAVEPLNSFLASLCKFTISVPNETEKKSTQSSPASKKSEASVDQREGIILTPKNVQALRTLFNVSHRLHNVLGPSWVLVLETLAALDRAIHSPHASTQEVSASVPRLTRETSGQYTDFSILSSLNSQLFESSALMDIAAVKSLLSALHQLSSQWVESLWDQVVDHLLELNNNPSPQVRSMALDVLDRSICSVLGSDKFQDVALLHCQLGAKTEEDDAASKSFERSILSPIRILYMSSQNLDVRAGCLKILLHVLERHAEKLYFSWTDILEMLRSVANASEKDLVPLEFLNNSCIDVTGAYSEQKTDLNISLTAIGLLWTSSDFIAKGLTEETVKEMDTGASFGMESKKQNIDTESVQDETENHPTAGTRGKNYMLNPGDRNKLLFSVFSILRKLGADERPEVRNAAIRTLFQTLGSHGQKLSRNMWEDCLWNYVFPILDCVNHLAATSSRDEWHGKELGTRGGKAVLMLIHHRESISNGSKEVAFAAISCLQTTVMSNCPKGNLSASYLKSILDVYELVLRRSPSYTSSAANKVTQEILHGLGSGEIHWAVNKPDSKSLKYGSESLSSRSCDIQTSVLPDISADAELTSEKQVQDDFVISNGTLAGTSFYAFGEKLIPVEVELFLRAPATERGNVFPEIVHCLGRCMATRRDNPNGMLWRLAAEGFNNILVDDVTRSDMDEIKQTKNRSTRNRLWKEVADVYDRFLVGSCGRAISSDVLSAEILSADESLEMTILNVLGDKILKAELDAPPEILERLVSALDRCASRTGSLPIETVSLLPSHCSRFSLSCLQKLFSLASYNSGDAWHSTRSGVCRISTTFLLNRCSSILNQYLTDENDQGERTLPTVRTEELIYVLQELARLILHPETASALPIRQYLKEDTSSENSLGRRTHLLGRKGEGTGSSPASTRRLRAWAAEYQLLIYSGSDEQKPIVWWAAMNQQQQERPPDLGGGPYSLQEAAESRAGGSPLRGGLAEAALAAARVAPDLTALNKAVTAEDARTVADAEKRYCPSAQIYSGGVAAIVAAAARTDQERD</sequence>
<evidence type="ECO:0000259" key="2">
    <source>
        <dbReference type="Pfam" id="PF04927"/>
    </source>
</evidence>
<dbReference type="Pfam" id="PF16206">
    <property type="entry name" value="Mon2_C"/>
    <property type="match status" value="2"/>
</dbReference>
<dbReference type="InterPro" id="IPR007011">
    <property type="entry name" value="LEA_SMP_dom"/>
</dbReference>
<feature type="domain" description="Mon2 C-terminal" evidence="5">
    <location>
        <begin position="720"/>
        <end position="901"/>
    </location>
</feature>
<evidence type="ECO:0000256" key="1">
    <source>
        <dbReference type="SAM" id="MobiDB-lite"/>
    </source>
</evidence>
<evidence type="ECO:0000313" key="7">
    <source>
        <dbReference type="Proteomes" id="UP000663760"/>
    </source>
</evidence>
<feature type="domain" description="Mon2 C-terminal" evidence="5">
    <location>
        <begin position="1033"/>
        <end position="1292"/>
    </location>
</feature>
<dbReference type="InterPro" id="IPR011989">
    <property type="entry name" value="ARM-like"/>
</dbReference>
<dbReference type="InterPro" id="IPR032691">
    <property type="entry name" value="Mon2/Sec7/BIG1-like_HUS"/>
</dbReference>
<evidence type="ECO:0000259" key="3">
    <source>
        <dbReference type="Pfam" id="PF09324"/>
    </source>
</evidence>
<dbReference type="Pfam" id="PF09324">
    <property type="entry name" value="Sec7-like_HDS"/>
    <property type="match status" value="1"/>
</dbReference>
<evidence type="ECO:0000259" key="5">
    <source>
        <dbReference type="Pfam" id="PF16206"/>
    </source>
</evidence>
<feature type="region of interest" description="Disordered" evidence="1">
    <location>
        <begin position="1310"/>
        <end position="1336"/>
    </location>
</feature>
<dbReference type="InterPro" id="IPR032817">
    <property type="entry name" value="Mon2_C"/>
</dbReference>
<feature type="domain" description="SMP" evidence="2">
    <location>
        <begin position="1417"/>
        <end position="1459"/>
    </location>
</feature>
<dbReference type="Pfam" id="PF12783">
    <property type="entry name" value="Sec7-like_HUS"/>
    <property type="match status" value="1"/>
</dbReference>
<protein>
    <submittedName>
        <fullName evidence="6">Uncharacterized protein</fullName>
    </submittedName>
</protein>
<dbReference type="OrthoDB" id="294853at2759"/>
<dbReference type="InterPro" id="IPR016024">
    <property type="entry name" value="ARM-type_fold"/>
</dbReference>
<dbReference type="PANTHER" id="PTHR34199:SF4">
    <property type="entry name" value="ARM REPEAT SUPERFAMILY PROTEIN"/>
    <property type="match status" value="1"/>
</dbReference>
<dbReference type="EMBL" id="LR746273">
    <property type="protein sequence ID" value="CAA7403992.1"/>
    <property type="molecule type" value="Genomic_DNA"/>
</dbReference>
<organism evidence="6 7">
    <name type="scientific">Spirodela intermedia</name>
    <name type="common">Intermediate duckweed</name>
    <dbReference type="NCBI Taxonomy" id="51605"/>
    <lineage>
        <taxon>Eukaryota</taxon>
        <taxon>Viridiplantae</taxon>
        <taxon>Streptophyta</taxon>
        <taxon>Embryophyta</taxon>
        <taxon>Tracheophyta</taxon>
        <taxon>Spermatophyta</taxon>
        <taxon>Magnoliopsida</taxon>
        <taxon>Liliopsida</taxon>
        <taxon>Araceae</taxon>
        <taxon>Lemnoideae</taxon>
        <taxon>Spirodela</taxon>
    </lineage>
</organism>
<feature type="domain" description="Mon2/Sec7/BIG1-like HUS" evidence="4">
    <location>
        <begin position="145"/>
        <end position="275"/>
    </location>
</feature>
<feature type="region of interest" description="Disordered" evidence="1">
    <location>
        <begin position="775"/>
        <end position="799"/>
    </location>
</feature>
<evidence type="ECO:0000259" key="4">
    <source>
        <dbReference type="Pfam" id="PF12783"/>
    </source>
</evidence>
<keyword evidence="7" id="KW-1185">Reference proteome</keyword>
<dbReference type="Proteomes" id="UP000663760">
    <property type="component" value="Chromosome 10"/>
</dbReference>
<reference evidence="6" key="1">
    <citation type="submission" date="2020-02" db="EMBL/GenBank/DDBJ databases">
        <authorList>
            <person name="Scholz U."/>
            <person name="Mascher M."/>
            <person name="Fiebig A."/>
        </authorList>
    </citation>
    <scope>NUCLEOTIDE SEQUENCE</scope>
</reference>
<proteinExistence type="predicted"/>
<dbReference type="Pfam" id="PF04927">
    <property type="entry name" value="SMP"/>
    <property type="match status" value="1"/>
</dbReference>
<dbReference type="InterPro" id="IPR015403">
    <property type="entry name" value="Mon2/Sec7/BIG1-like_HDS"/>
</dbReference>
<evidence type="ECO:0000313" key="6">
    <source>
        <dbReference type="EMBL" id="CAA7403992.1"/>
    </source>
</evidence>
<dbReference type="Gene3D" id="1.25.10.10">
    <property type="entry name" value="Leucine-rich Repeat Variant"/>
    <property type="match status" value="1"/>
</dbReference>
<feature type="domain" description="Mon2/Sec7/BIG1-like HDS" evidence="3">
    <location>
        <begin position="641"/>
        <end position="713"/>
    </location>
</feature>
<name>A0A7I8L2K9_SPIIN</name>
<accession>A0A7I8L2K9</accession>
<dbReference type="PANTHER" id="PTHR34199">
    <property type="entry name" value="NUMOD3 MOTIF FAMILY PROTEIN, EXPRESSED"/>
    <property type="match status" value="1"/>
</dbReference>
<feature type="region of interest" description="Disordered" evidence="1">
    <location>
        <begin position="107"/>
        <end position="129"/>
    </location>
</feature>
<dbReference type="SUPFAM" id="SSF48371">
    <property type="entry name" value="ARM repeat"/>
    <property type="match status" value="1"/>
</dbReference>